<dbReference type="AlphaFoldDB" id="F6FTB3"/>
<keyword evidence="1" id="KW-0472">Membrane</keyword>
<proteinExistence type="predicted"/>
<dbReference type="STRING" id="743718.Isova_2573"/>
<keyword evidence="1" id="KW-1133">Transmembrane helix</keyword>
<gene>
    <name evidence="2" type="ordered locus">Isova_2573</name>
</gene>
<feature type="transmembrane region" description="Helical" evidence="1">
    <location>
        <begin position="6"/>
        <end position="25"/>
    </location>
</feature>
<feature type="transmembrane region" description="Helical" evidence="1">
    <location>
        <begin position="227"/>
        <end position="253"/>
    </location>
</feature>
<keyword evidence="1" id="KW-0812">Transmembrane</keyword>
<feature type="transmembrane region" description="Helical" evidence="1">
    <location>
        <begin position="130"/>
        <end position="152"/>
    </location>
</feature>
<reference evidence="2 3" key="1">
    <citation type="submission" date="2011-05" db="EMBL/GenBank/DDBJ databases">
        <title>Complete sequence of Isoptericola variabilis 225.</title>
        <authorList>
            <consortium name="US DOE Joint Genome Institute"/>
            <person name="Lucas S."/>
            <person name="Han J."/>
            <person name="Lapidus A."/>
            <person name="Cheng J.-F."/>
            <person name="Goodwin L."/>
            <person name="Pitluck S."/>
            <person name="Peters L."/>
            <person name="Mikhailova N."/>
            <person name="Zeytun A."/>
            <person name="Han C."/>
            <person name="Tapia R."/>
            <person name="Land M."/>
            <person name="Hauser L."/>
            <person name="Kyrpides N."/>
            <person name="Ivanova N."/>
            <person name="Pagani I."/>
            <person name="Siebers A."/>
            <person name="Allgaier M."/>
            <person name="Thelen M."/>
            <person name="Hugenholtz P."/>
            <person name="Gladden J."/>
            <person name="Woyke T."/>
        </authorList>
    </citation>
    <scope>NUCLEOTIDE SEQUENCE [LARGE SCALE GENOMIC DNA]</scope>
    <source>
        <strain evidence="3">225</strain>
    </source>
</reference>
<feature type="transmembrane region" description="Helical" evidence="1">
    <location>
        <begin position="82"/>
        <end position="101"/>
    </location>
</feature>
<dbReference type="RefSeq" id="WP_013839668.1">
    <property type="nucleotide sequence ID" value="NC_015588.1"/>
</dbReference>
<name>F6FTB3_ISOV2</name>
<accession>F6FTB3</accession>
<keyword evidence="3" id="KW-1185">Reference proteome</keyword>
<dbReference type="EMBL" id="CP002810">
    <property type="protein sequence ID" value="AEG45277.1"/>
    <property type="molecule type" value="Genomic_DNA"/>
</dbReference>
<feature type="transmembrane region" description="Helical" evidence="1">
    <location>
        <begin position="273"/>
        <end position="298"/>
    </location>
</feature>
<dbReference type="eggNOG" id="ENOG5033JHV">
    <property type="taxonomic scope" value="Bacteria"/>
</dbReference>
<organism evidence="3">
    <name type="scientific">Isoptericola variabilis (strain 225)</name>
    <dbReference type="NCBI Taxonomy" id="743718"/>
    <lineage>
        <taxon>Bacteria</taxon>
        <taxon>Bacillati</taxon>
        <taxon>Actinomycetota</taxon>
        <taxon>Actinomycetes</taxon>
        <taxon>Micrococcales</taxon>
        <taxon>Promicromonosporaceae</taxon>
        <taxon>Isoptericola</taxon>
    </lineage>
</organism>
<feature type="transmembrane region" description="Helical" evidence="1">
    <location>
        <begin position="45"/>
        <end position="62"/>
    </location>
</feature>
<evidence type="ECO:0000313" key="3">
    <source>
        <dbReference type="Proteomes" id="UP000009236"/>
    </source>
</evidence>
<protein>
    <submittedName>
        <fullName evidence="2">Uncharacterized protein</fullName>
    </submittedName>
</protein>
<feature type="transmembrane region" description="Helical" evidence="1">
    <location>
        <begin position="183"/>
        <end position="206"/>
    </location>
</feature>
<sequence>MSLVTVGTTLVLVPALLAAALLWAAGRRDVPDSQTARAARRHETLIAVASTVAALATGVAVLSRPVAGGAAWLPVDGAPGLLWAVGPFVVALAYCAVRAAGELTWPRPRGSVRSAPLTRRTVRDLGGRRLRWLLVTAGLLALALVVTGMTAAPDGRSVPHPVYVTADGGVLRGASGPYPGWPYAVPLLVGLVLSLLAALATLRVVARRAPLEDVPREHDDAVRRTSAARVVAGVQLCVGATTALVLLLSGAAIANAGGPVSGFGETFRTPQLVAVAGGLAVVGIAVGLASVVAVVTAVGHRPPERRP</sequence>
<dbReference type="HOGENOM" id="CLU_877024_0_0_11"/>
<evidence type="ECO:0000313" key="2">
    <source>
        <dbReference type="EMBL" id="AEG45277.1"/>
    </source>
</evidence>
<evidence type="ECO:0000256" key="1">
    <source>
        <dbReference type="SAM" id="Phobius"/>
    </source>
</evidence>
<dbReference type="Proteomes" id="UP000009236">
    <property type="component" value="Chromosome"/>
</dbReference>
<dbReference type="KEGG" id="iva:Isova_2573"/>